<sequence length="175" mass="19447">MPLQMLPLHIEKCSDLSSSDSEEADVMCIENTASSLASTNRAACSESPDQHHSQQMDEIKCPLCNKFFPLLDIEGHASFCGERVDQYLNQADGNETNLDHISYEDDVRWAASQVETSKTFEICVSRDSVIERGLQLWQHQKNGGPVNPLKVSFLGELGVDTSSQKGVSYNYGCRD</sequence>
<evidence type="ECO:0000313" key="1">
    <source>
        <dbReference type="EMBL" id="MEQ2276328.1"/>
    </source>
</evidence>
<organism evidence="1 2">
    <name type="scientific">Xenotaenia resolanae</name>
    <dbReference type="NCBI Taxonomy" id="208358"/>
    <lineage>
        <taxon>Eukaryota</taxon>
        <taxon>Metazoa</taxon>
        <taxon>Chordata</taxon>
        <taxon>Craniata</taxon>
        <taxon>Vertebrata</taxon>
        <taxon>Euteleostomi</taxon>
        <taxon>Actinopterygii</taxon>
        <taxon>Neopterygii</taxon>
        <taxon>Teleostei</taxon>
        <taxon>Neoteleostei</taxon>
        <taxon>Acanthomorphata</taxon>
        <taxon>Ovalentaria</taxon>
        <taxon>Atherinomorphae</taxon>
        <taxon>Cyprinodontiformes</taxon>
        <taxon>Goodeidae</taxon>
        <taxon>Xenotaenia</taxon>
    </lineage>
</organism>
<evidence type="ECO:0000313" key="2">
    <source>
        <dbReference type="Proteomes" id="UP001444071"/>
    </source>
</evidence>
<protein>
    <submittedName>
        <fullName evidence="1">Uncharacterized protein</fullName>
    </submittedName>
</protein>
<proteinExistence type="predicted"/>
<gene>
    <name evidence="1" type="ORF">XENORESO_017794</name>
</gene>
<accession>A0ABV0X5D9</accession>
<reference evidence="1 2" key="1">
    <citation type="submission" date="2021-06" db="EMBL/GenBank/DDBJ databases">
        <authorList>
            <person name="Palmer J.M."/>
        </authorList>
    </citation>
    <scope>NUCLEOTIDE SEQUENCE [LARGE SCALE GENOMIC DNA]</scope>
    <source>
        <strain evidence="1 2">XR_2019</strain>
        <tissue evidence="1">Muscle</tissue>
    </source>
</reference>
<dbReference type="Proteomes" id="UP001444071">
    <property type="component" value="Unassembled WGS sequence"/>
</dbReference>
<keyword evidence="2" id="KW-1185">Reference proteome</keyword>
<name>A0ABV0X5D9_9TELE</name>
<dbReference type="EMBL" id="JAHRIM010086210">
    <property type="protein sequence ID" value="MEQ2276328.1"/>
    <property type="molecule type" value="Genomic_DNA"/>
</dbReference>
<comment type="caution">
    <text evidence="1">The sequence shown here is derived from an EMBL/GenBank/DDBJ whole genome shotgun (WGS) entry which is preliminary data.</text>
</comment>